<name>A0A1B1Y8T4_9FLAO</name>
<keyword evidence="2" id="KW-1185">Reference proteome</keyword>
<organism evidence="1 2">
    <name type="scientific">Wenyingzhuangia fucanilytica</name>
    <dbReference type="NCBI Taxonomy" id="1790137"/>
    <lineage>
        <taxon>Bacteria</taxon>
        <taxon>Pseudomonadati</taxon>
        <taxon>Bacteroidota</taxon>
        <taxon>Flavobacteriia</taxon>
        <taxon>Flavobacteriales</taxon>
        <taxon>Flavobacteriaceae</taxon>
        <taxon>Wenyingzhuangia</taxon>
    </lineage>
</organism>
<dbReference type="Proteomes" id="UP000092967">
    <property type="component" value="Chromosome"/>
</dbReference>
<evidence type="ECO:0000313" key="2">
    <source>
        <dbReference type="Proteomes" id="UP000092967"/>
    </source>
</evidence>
<evidence type="ECO:0000313" key="1">
    <source>
        <dbReference type="EMBL" id="ANW97129.1"/>
    </source>
</evidence>
<dbReference type="EMBL" id="CP014224">
    <property type="protein sequence ID" value="ANW97129.1"/>
    <property type="molecule type" value="Genomic_DNA"/>
</dbReference>
<dbReference type="STRING" id="1790137.AXE80_12910"/>
<dbReference type="PANTHER" id="PTHR41729:SF1">
    <property type="entry name" value="GLUTAMYL-TRNA SYNTHETASE"/>
    <property type="match status" value="1"/>
</dbReference>
<accession>A0A1B1Y8T4</accession>
<sequence length="191" mass="22227">MKFNQAISLIDQANKQDPNKEEYQGITYAKEYIYGVRMSERLDIFMPDAPESLKLAARCQHICRWEIPRDTYPMDRVGYLTWRNDLKKLHAQKASEILSSVGYDQEVIDEVQFMLLKKQLKKNELTQALEDVICLVFLEFYFDEFAEKHSEEKIIDIVQKTWAKMSEKGHDAALQLPFSESGLALVQKALA</sequence>
<proteinExistence type="predicted"/>
<protein>
    <recommendedName>
        <fullName evidence="3">DUF4202 domain-containing protein</fullName>
    </recommendedName>
</protein>
<evidence type="ECO:0008006" key="3">
    <source>
        <dbReference type="Google" id="ProtNLM"/>
    </source>
</evidence>
<dbReference type="OrthoDB" id="9799165at2"/>
<dbReference type="PANTHER" id="PTHR41729">
    <property type="entry name" value="GLUTAMYL-TRNA SYNTHETASE"/>
    <property type="match status" value="1"/>
</dbReference>
<gene>
    <name evidence="1" type="ORF">AXE80_12910</name>
</gene>
<reference evidence="1 2" key="1">
    <citation type="submission" date="2016-02" db="EMBL/GenBank/DDBJ databases">
        <authorList>
            <person name="Wen L."/>
            <person name="He K."/>
            <person name="Yang H."/>
        </authorList>
    </citation>
    <scope>NUCLEOTIDE SEQUENCE [LARGE SCALE GENOMIC DNA]</scope>
    <source>
        <strain evidence="1 2">CZ1127</strain>
    </source>
</reference>
<dbReference type="InterPro" id="IPR025255">
    <property type="entry name" value="DUF4202"/>
</dbReference>
<dbReference type="KEGG" id="wfu:AXE80_12910"/>
<dbReference type="RefSeq" id="WP_068828032.1">
    <property type="nucleotide sequence ID" value="NZ_CP014224.1"/>
</dbReference>
<dbReference type="Pfam" id="PF13875">
    <property type="entry name" value="DUF4202"/>
    <property type="match status" value="1"/>
</dbReference>
<dbReference type="AlphaFoldDB" id="A0A1B1Y8T4"/>